<name>A0A6A2YPB3_HIBSY</name>
<comment type="caution">
    <text evidence="2">The sequence shown here is derived from an EMBL/GenBank/DDBJ whole genome shotgun (WGS) entry which is preliminary data.</text>
</comment>
<evidence type="ECO:0000313" key="2">
    <source>
        <dbReference type="EMBL" id="KAE8681122.1"/>
    </source>
</evidence>
<reference evidence="2" key="1">
    <citation type="submission" date="2019-09" db="EMBL/GenBank/DDBJ databases">
        <title>Draft genome information of white flower Hibiscus syriacus.</title>
        <authorList>
            <person name="Kim Y.-M."/>
        </authorList>
    </citation>
    <scope>NUCLEOTIDE SEQUENCE [LARGE SCALE GENOMIC DNA]</scope>
    <source>
        <strain evidence="2">YM2019G1</strain>
    </source>
</reference>
<dbReference type="PANTHER" id="PTHR31161">
    <property type="entry name" value="PROTEIN GRAVITROPIC IN THE LIGHT 1"/>
    <property type="match status" value="1"/>
</dbReference>
<organism evidence="2 3">
    <name type="scientific">Hibiscus syriacus</name>
    <name type="common">Rose of Sharon</name>
    <dbReference type="NCBI Taxonomy" id="106335"/>
    <lineage>
        <taxon>Eukaryota</taxon>
        <taxon>Viridiplantae</taxon>
        <taxon>Streptophyta</taxon>
        <taxon>Embryophyta</taxon>
        <taxon>Tracheophyta</taxon>
        <taxon>Spermatophyta</taxon>
        <taxon>Magnoliopsida</taxon>
        <taxon>eudicotyledons</taxon>
        <taxon>Gunneridae</taxon>
        <taxon>Pentapetalae</taxon>
        <taxon>rosids</taxon>
        <taxon>malvids</taxon>
        <taxon>Malvales</taxon>
        <taxon>Malvaceae</taxon>
        <taxon>Malvoideae</taxon>
        <taxon>Hibiscus</taxon>
    </lineage>
</organism>
<dbReference type="InterPro" id="IPR006943">
    <property type="entry name" value="DUF641_pln"/>
</dbReference>
<proteinExistence type="predicted"/>
<dbReference type="Proteomes" id="UP000436088">
    <property type="component" value="Unassembled WGS sequence"/>
</dbReference>
<dbReference type="Pfam" id="PF04859">
    <property type="entry name" value="DUF641"/>
    <property type="match status" value="1"/>
</dbReference>
<dbReference type="EMBL" id="VEPZ02001315">
    <property type="protein sequence ID" value="KAE8681122.1"/>
    <property type="molecule type" value="Genomic_DNA"/>
</dbReference>
<evidence type="ECO:0000259" key="1">
    <source>
        <dbReference type="Pfam" id="PF04859"/>
    </source>
</evidence>
<keyword evidence="3" id="KW-1185">Reference proteome</keyword>
<evidence type="ECO:0000313" key="3">
    <source>
        <dbReference type="Proteomes" id="UP000436088"/>
    </source>
</evidence>
<dbReference type="GO" id="GO:0009639">
    <property type="term" value="P:response to red or far red light"/>
    <property type="evidence" value="ECO:0007669"/>
    <property type="project" value="InterPro"/>
</dbReference>
<accession>A0A6A2YPB3</accession>
<sequence>MEIIQKFDRLHDEEHERKLALEALVAKIFAAVSAINAGYAQLQYAQSPYDAEGIQEADGLIVSDLKKLSELKQCCLKKQYDFSPEQAMALAEIQELKSLSTTFKIMGKKLESQMRLKDSEIIFLRGKLVNPISKTGSGEEIKSKRSVSCARRSRPLRLKPDPFRHFSSTNCEVDSKFRQAHDRRNEVG</sequence>
<feature type="domain" description="DUF641" evidence="1">
    <location>
        <begin position="18"/>
        <end position="135"/>
    </location>
</feature>
<dbReference type="InterPro" id="IPR040225">
    <property type="entry name" value="GIL1-like"/>
</dbReference>
<gene>
    <name evidence="2" type="ORF">F3Y22_tig00111342pilonHSYRG00183</name>
</gene>
<dbReference type="AlphaFoldDB" id="A0A6A2YPB3"/>
<dbReference type="GO" id="GO:0009959">
    <property type="term" value="P:negative gravitropism"/>
    <property type="evidence" value="ECO:0007669"/>
    <property type="project" value="InterPro"/>
</dbReference>
<protein>
    <recommendedName>
        <fullName evidence="1">DUF641 domain-containing protein</fullName>
    </recommendedName>
</protein>